<protein>
    <submittedName>
        <fullName evidence="2">ADP-ribosylglycohydrolase family protein</fullName>
    </submittedName>
</protein>
<proteinExistence type="predicted"/>
<dbReference type="Proteomes" id="UP000678679">
    <property type="component" value="Chromosome 2"/>
</dbReference>
<dbReference type="RefSeq" id="WP_169662417.1">
    <property type="nucleotide sequence ID" value="NZ_CP076133.1"/>
</dbReference>
<evidence type="ECO:0000313" key="2">
    <source>
        <dbReference type="EMBL" id="QWG04883.1"/>
    </source>
</evidence>
<dbReference type="InterPro" id="IPR005502">
    <property type="entry name" value="Ribosyl_crysJ1"/>
</dbReference>
<reference evidence="2 3" key="1">
    <citation type="submission" date="2021-05" db="EMBL/GenBank/DDBJ databases">
        <title>Comparative genomic studies on the polysaccharide-degrading batcterial strains of the Flammeovirga genus.</title>
        <authorList>
            <person name="Zewei F."/>
            <person name="Zheng Z."/>
            <person name="Yu L."/>
            <person name="Ruyue G."/>
            <person name="Yanhong M."/>
            <person name="Yuanyuan C."/>
            <person name="Jingyan G."/>
            <person name="Wenjun H."/>
        </authorList>
    </citation>
    <scope>NUCLEOTIDE SEQUENCE [LARGE SCALE GENOMIC DNA]</scope>
    <source>
        <strain evidence="2 3">NBRC:100898</strain>
    </source>
</reference>
<organism evidence="2 3">
    <name type="scientific">Flammeovirga yaeyamensis</name>
    <dbReference type="NCBI Taxonomy" id="367791"/>
    <lineage>
        <taxon>Bacteria</taxon>
        <taxon>Pseudomonadati</taxon>
        <taxon>Bacteroidota</taxon>
        <taxon>Cytophagia</taxon>
        <taxon>Cytophagales</taxon>
        <taxon>Flammeovirgaceae</taxon>
        <taxon>Flammeovirga</taxon>
    </lineage>
</organism>
<accession>A0AAX1NFF2</accession>
<evidence type="ECO:0000313" key="3">
    <source>
        <dbReference type="Proteomes" id="UP000678679"/>
    </source>
</evidence>
<dbReference type="Pfam" id="PF03747">
    <property type="entry name" value="ADP_ribosyl_GH"/>
    <property type="match status" value="1"/>
</dbReference>
<name>A0AAX1NFF2_9BACT</name>
<dbReference type="EMBL" id="CP076133">
    <property type="protein sequence ID" value="QWG04883.1"/>
    <property type="molecule type" value="Genomic_DNA"/>
</dbReference>
<dbReference type="GO" id="GO:0046872">
    <property type="term" value="F:metal ion binding"/>
    <property type="evidence" value="ECO:0007669"/>
    <property type="project" value="UniProtKB-KW"/>
</dbReference>
<gene>
    <name evidence="2" type="ORF">KMW28_20890</name>
</gene>
<dbReference type="InterPro" id="IPR036705">
    <property type="entry name" value="Ribosyl_crysJ1_sf"/>
</dbReference>
<sequence>MLSKEEFYNKILGGWLGKCAGGILGAPIEGYKCFNEIELSDKLFETNFPNDDLDLQILWLDMVVKKGPKVRHADYTWHWDNHVDFPWNEYGVATRNIKTGLDNPDTGKHNNPYWNESMGSPIRSEIWGMLCAGNPEKAAFYAKMDSQVDHHGFSDDAEAYFSAAAAIAFTNSDTNSILKEALNYISKDSLMFDLVNKVMYWHATFEKEVVTGKIKSVYGDADFTSAPMNIAYTILALVEAQGDFDHCIEALHYGHDSDCIVATAGALIGIIRGADEIPALWKKRIGNALVVSPEITGIDCPDTISDLTEKTVQAAKLFQFENQVVDFSEVETLEVKHQPTFALHTEVTNFPNFEKQTNGSVEVVIENFEEVTKTYFVELASDYYEAQNASIIDVPPSSIAKVELPLNLNGKKIEGVVSVGYTIKINKEFEFQKGIPYYGQWRMFGPFIQDDASLAPMNKKYPDHGLPSMPSATYMNHDLQCAKQEYLTQDYFKNLPNVDLNAQPFEVKTITPSAMTVDLSQYFYGKGERSLYLQTTVNTKEEIKKWLCFGNSNFITVWLNGEEIFKNSKQMRRWPSTFYTELNLKEGENLIVMRLDVINDDFVLDIGMKDHKERHPHQTQWAVDLNFSTHSVKEELLEV</sequence>
<feature type="binding site" evidence="1">
    <location>
        <position position="258"/>
    </location>
    <ligand>
        <name>Mg(2+)</name>
        <dbReference type="ChEBI" id="CHEBI:18420"/>
        <label>1</label>
    </ligand>
</feature>
<dbReference type="KEGG" id="fya:KMW28_20890"/>
<dbReference type="AlphaFoldDB" id="A0AAX1NFF2"/>
<keyword evidence="1" id="KW-0479">Metal-binding</keyword>
<keyword evidence="1" id="KW-0460">Magnesium</keyword>
<keyword evidence="3" id="KW-1185">Reference proteome</keyword>
<feature type="binding site" evidence="1">
    <location>
        <position position="256"/>
    </location>
    <ligand>
        <name>Mg(2+)</name>
        <dbReference type="ChEBI" id="CHEBI:18420"/>
        <label>1</label>
    </ligand>
</feature>
<evidence type="ECO:0000256" key="1">
    <source>
        <dbReference type="PIRSR" id="PIRSR605502-1"/>
    </source>
</evidence>
<dbReference type="Gene3D" id="1.10.4080.10">
    <property type="entry name" value="ADP-ribosylation/Crystallin J1"/>
    <property type="match status" value="1"/>
</dbReference>
<dbReference type="SUPFAM" id="SSF101478">
    <property type="entry name" value="ADP-ribosylglycohydrolase"/>
    <property type="match status" value="1"/>
</dbReference>
<comment type="cofactor">
    <cofactor evidence="1">
        <name>Mg(2+)</name>
        <dbReference type="ChEBI" id="CHEBI:18420"/>
    </cofactor>
    <text evidence="1">Binds 2 magnesium ions per subunit.</text>
</comment>